<keyword evidence="3" id="KW-1185">Reference proteome</keyword>
<proteinExistence type="predicted"/>
<dbReference type="Proteomes" id="UP001196413">
    <property type="component" value="Unassembled WGS sequence"/>
</dbReference>
<feature type="region of interest" description="Disordered" evidence="1">
    <location>
        <begin position="1"/>
        <end position="37"/>
    </location>
</feature>
<comment type="caution">
    <text evidence="2">The sequence shown here is derived from an EMBL/GenBank/DDBJ whole genome shotgun (WGS) entry which is preliminary data.</text>
</comment>
<reference evidence="2" key="1">
    <citation type="submission" date="2021-06" db="EMBL/GenBank/DDBJ databases">
        <title>Parelaphostrongylus tenuis whole genome reference sequence.</title>
        <authorList>
            <person name="Garwood T.J."/>
            <person name="Larsen P.A."/>
            <person name="Fountain-Jones N.M."/>
            <person name="Garbe J.R."/>
            <person name="Macchietto M.G."/>
            <person name="Kania S.A."/>
            <person name="Gerhold R.W."/>
            <person name="Richards J.E."/>
            <person name="Wolf T.M."/>
        </authorList>
    </citation>
    <scope>NUCLEOTIDE SEQUENCE</scope>
    <source>
        <strain evidence="2">MNPRO001-30</strain>
        <tissue evidence="2">Meninges</tissue>
    </source>
</reference>
<name>A0AAD5MHX4_PARTN</name>
<evidence type="ECO:0000256" key="1">
    <source>
        <dbReference type="SAM" id="MobiDB-lite"/>
    </source>
</evidence>
<sequence length="102" mass="10981">MEGQVKSKTTASRSFAEFRSGNTSSKDQLRSGRPREVDQESAVIIIFGTAPGRFIRACCQQYRRSTSNASVSTCIAEIGPCHVVVAAISSCFETVQGCMSPN</sequence>
<organism evidence="2 3">
    <name type="scientific">Parelaphostrongylus tenuis</name>
    <name type="common">Meningeal worm</name>
    <dbReference type="NCBI Taxonomy" id="148309"/>
    <lineage>
        <taxon>Eukaryota</taxon>
        <taxon>Metazoa</taxon>
        <taxon>Ecdysozoa</taxon>
        <taxon>Nematoda</taxon>
        <taxon>Chromadorea</taxon>
        <taxon>Rhabditida</taxon>
        <taxon>Rhabditina</taxon>
        <taxon>Rhabditomorpha</taxon>
        <taxon>Strongyloidea</taxon>
        <taxon>Metastrongylidae</taxon>
        <taxon>Parelaphostrongylus</taxon>
    </lineage>
</organism>
<feature type="compositionally biased region" description="Basic and acidic residues" evidence="1">
    <location>
        <begin position="27"/>
        <end position="37"/>
    </location>
</feature>
<feature type="compositionally biased region" description="Polar residues" evidence="1">
    <location>
        <begin position="1"/>
        <end position="13"/>
    </location>
</feature>
<accession>A0AAD5MHX4</accession>
<protein>
    <submittedName>
        <fullName evidence="2">Uncharacterized protein</fullName>
    </submittedName>
</protein>
<dbReference type="AlphaFoldDB" id="A0AAD5MHX4"/>
<gene>
    <name evidence="2" type="ORF">KIN20_016855</name>
</gene>
<evidence type="ECO:0000313" key="2">
    <source>
        <dbReference type="EMBL" id="KAJ1358430.1"/>
    </source>
</evidence>
<evidence type="ECO:0000313" key="3">
    <source>
        <dbReference type="Proteomes" id="UP001196413"/>
    </source>
</evidence>
<dbReference type="EMBL" id="JAHQIW010003376">
    <property type="protein sequence ID" value="KAJ1358430.1"/>
    <property type="molecule type" value="Genomic_DNA"/>
</dbReference>